<dbReference type="CDD" id="cd02012">
    <property type="entry name" value="TPP_TK"/>
    <property type="match status" value="1"/>
</dbReference>
<sequence>MLSEIEGNRLNVADLQRVRLRLLKMHYESGVGHIGGNLSAIDAMMISFHEFMQPNDRFILSKGHSAGALYVVLWSLGLLTDRDLSTFHKDATLLAGHPPSSGLPRVDFATGSLGHGLSLAAGTALAFRLKRTDGHVFCMTSDGEWQEGSTWEAFIFACHQGLSNLTVLIDHNGLQGFGTTAEVASMLPIHERIAGFNADIDVVAGHDLEEIRVALHRKTERPHIIILETVKGKGVSFMENQMEWHYRPLTEALYLQAVLEIAPV</sequence>
<feature type="domain" description="Transketolase N-terminal" evidence="4">
    <location>
        <begin position="32"/>
        <end position="251"/>
    </location>
</feature>
<organism evidence="5 6">
    <name type="scientific">Rhizobium rhizogenes</name>
    <name type="common">Agrobacterium rhizogenes</name>
    <dbReference type="NCBI Taxonomy" id="359"/>
    <lineage>
        <taxon>Bacteria</taxon>
        <taxon>Pseudomonadati</taxon>
        <taxon>Pseudomonadota</taxon>
        <taxon>Alphaproteobacteria</taxon>
        <taxon>Hyphomicrobiales</taxon>
        <taxon>Rhizobiaceae</taxon>
        <taxon>Rhizobium/Agrobacterium group</taxon>
        <taxon>Rhizobium</taxon>
    </lineage>
</organism>
<dbReference type="Proteomes" id="UP000473658">
    <property type="component" value="Unassembled WGS sequence"/>
</dbReference>
<dbReference type="EMBL" id="QRFF01000010">
    <property type="protein sequence ID" value="KAA3498030.1"/>
    <property type="molecule type" value="Genomic_DNA"/>
</dbReference>
<dbReference type="PANTHER" id="PTHR47514:SF1">
    <property type="entry name" value="TRANSKETOLASE N-TERMINAL SECTION-RELATED"/>
    <property type="match status" value="1"/>
</dbReference>
<gene>
    <name evidence="5" type="ORF">DXM27_23940</name>
</gene>
<dbReference type="PANTHER" id="PTHR47514">
    <property type="entry name" value="TRANSKETOLASE N-TERMINAL SECTION-RELATED"/>
    <property type="match status" value="1"/>
</dbReference>
<dbReference type="InterPro" id="IPR005474">
    <property type="entry name" value="Transketolase_N"/>
</dbReference>
<dbReference type="RefSeq" id="WP_149901602.1">
    <property type="nucleotide sequence ID" value="NZ_QRFF01000010.1"/>
</dbReference>
<reference evidence="5 6" key="1">
    <citation type="submission" date="2018-08" db="EMBL/GenBank/DDBJ databases">
        <title>Crown Gall in kiwifruit.</title>
        <authorList>
            <person name="Visnovsky S.B."/>
            <person name="Pitman A.R."/>
        </authorList>
    </citation>
    <scope>NUCLEOTIDE SEQUENCE [LARGE SCALE GENOMIC DNA]</scope>
    <source>
        <strain evidence="5 6">SBV_302_78_2</strain>
    </source>
</reference>
<dbReference type="SUPFAM" id="SSF52518">
    <property type="entry name" value="Thiamin diphosphate-binding fold (THDP-binding)"/>
    <property type="match status" value="1"/>
</dbReference>
<comment type="caution">
    <text evidence="5">The sequence shown here is derived from an EMBL/GenBank/DDBJ whole genome shotgun (WGS) entry which is preliminary data.</text>
</comment>
<name>A0AA88EVF8_RHIRH</name>
<evidence type="ECO:0000313" key="5">
    <source>
        <dbReference type="EMBL" id="KAA3498030.1"/>
    </source>
</evidence>
<comment type="cofactor">
    <cofactor evidence="1">
        <name>thiamine diphosphate</name>
        <dbReference type="ChEBI" id="CHEBI:58937"/>
    </cofactor>
</comment>
<dbReference type="Gene3D" id="3.40.50.970">
    <property type="match status" value="1"/>
</dbReference>
<comment type="similarity">
    <text evidence="2">Belongs to the transketolase family.</text>
</comment>
<protein>
    <submittedName>
        <fullName evidence="5">Transketolase</fullName>
    </submittedName>
</protein>
<evidence type="ECO:0000256" key="1">
    <source>
        <dbReference type="ARBA" id="ARBA00001964"/>
    </source>
</evidence>
<evidence type="ECO:0000256" key="3">
    <source>
        <dbReference type="ARBA" id="ARBA00023052"/>
    </source>
</evidence>
<evidence type="ECO:0000313" key="6">
    <source>
        <dbReference type="Proteomes" id="UP000473658"/>
    </source>
</evidence>
<dbReference type="Pfam" id="PF00456">
    <property type="entry name" value="Transketolase_N"/>
    <property type="match status" value="1"/>
</dbReference>
<dbReference type="AlphaFoldDB" id="A0AA88EVF8"/>
<dbReference type="InterPro" id="IPR029061">
    <property type="entry name" value="THDP-binding"/>
</dbReference>
<evidence type="ECO:0000256" key="2">
    <source>
        <dbReference type="ARBA" id="ARBA00007131"/>
    </source>
</evidence>
<proteinExistence type="inferred from homology"/>
<evidence type="ECO:0000259" key="4">
    <source>
        <dbReference type="Pfam" id="PF00456"/>
    </source>
</evidence>
<keyword evidence="3" id="KW-0786">Thiamine pyrophosphate</keyword>
<accession>A0AA88EVF8</accession>